<accession>A0A3Q1IHH5</accession>
<evidence type="ECO:0000256" key="3">
    <source>
        <dbReference type="ARBA" id="ARBA00011925"/>
    </source>
</evidence>
<keyword evidence="16" id="KW-1185">Reference proteome</keyword>
<dbReference type="PANTHER" id="PTHR11006:SF49">
    <property type="entry name" value="HISTONE-ARGININE METHYLTRANSFERASE CARM1"/>
    <property type="match status" value="1"/>
</dbReference>
<dbReference type="GO" id="GO:0005634">
    <property type="term" value="C:nucleus"/>
    <property type="evidence" value="ECO:0007669"/>
    <property type="project" value="UniProtKB-SubCell"/>
</dbReference>
<reference evidence="15" key="3">
    <citation type="submission" date="2025-09" db="UniProtKB">
        <authorList>
            <consortium name="Ensembl"/>
        </authorList>
    </citation>
    <scope>IDENTIFICATION</scope>
</reference>
<evidence type="ECO:0000256" key="10">
    <source>
        <dbReference type="ARBA" id="ARBA00023163"/>
    </source>
</evidence>
<evidence type="ECO:0000313" key="15">
    <source>
        <dbReference type="Ensembl" id="ENSATEP00000019685.2"/>
    </source>
</evidence>
<dbReference type="Gene3D" id="3.40.50.150">
    <property type="entry name" value="Vaccinia Virus protein VP39"/>
    <property type="match status" value="1"/>
</dbReference>
<dbReference type="Gene3D" id="2.70.160.11">
    <property type="entry name" value="Hnrnp arginine n-methyltransferase1"/>
    <property type="match status" value="1"/>
</dbReference>
<keyword evidence="8" id="KW-0156">Chromatin regulator</keyword>
<dbReference type="Proteomes" id="UP000265040">
    <property type="component" value="Chromosome 2"/>
</dbReference>
<keyword evidence="4" id="KW-0963">Cytoplasm</keyword>
<protein>
    <recommendedName>
        <fullName evidence="3">type I protein arginine methyltransferase</fullName>
        <ecNumber evidence="3">2.1.1.319</ecNumber>
    </recommendedName>
</protein>
<dbReference type="InParanoid" id="A0A3Q1IHH5"/>
<evidence type="ECO:0000256" key="13">
    <source>
        <dbReference type="PROSITE-ProRule" id="PRU01015"/>
    </source>
</evidence>
<evidence type="ECO:0000256" key="12">
    <source>
        <dbReference type="ARBA" id="ARBA00049086"/>
    </source>
</evidence>
<dbReference type="InterPro" id="IPR055135">
    <property type="entry name" value="PRMT_dom"/>
</dbReference>
<proteinExistence type="predicted"/>
<dbReference type="STRING" id="64144.ENSATEP00000019685"/>
<keyword evidence="11" id="KW-0539">Nucleus</keyword>
<sequence>TIFQYTVSKDMDSCQVGGQSLLVSVGKLSLLLHFKTPNGLYSRWDQAFYSLWALVTVSGHHTCNLSPLFHSCLSEQQSLLQDYLRTATYQRAILVNESDFRDKVVLDVCCGSGILSFFAVQAGATRVYAVESSPVAKYAQILVQGNSLSDCPDMVDVIVSEPIGYMLLNVRLMENFLYARKWLKPNGLMFPSWADIHLAPFSDEQLYFEHYARANFWQQRNFYGINLSALYSSAVDEFFKQPIVDTFDAQILMARSVKHCINFMEAKEEDVKRMEIPFVFPLLQSGLVHGLAFWFDVAYQGSKSTVWFSTAPTEPLTRWYQVRCLLQTPLFANMGHTLSGTVLLTVNSRQSYDIHITATVDQSGFKSGNILDLKNPFFRSFISPF</sequence>
<evidence type="ECO:0000256" key="2">
    <source>
        <dbReference type="ARBA" id="ARBA00004496"/>
    </source>
</evidence>
<comment type="catalytic activity">
    <reaction evidence="12">
        <text>L-arginyl-[protein] + 2 S-adenosyl-L-methionine = N(omega),N(omega)-dimethyl-L-arginyl-[protein] + 2 S-adenosyl-L-homocysteine + 2 H(+)</text>
        <dbReference type="Rhea" id="RHEA:48096"/>
        <dbReference type="Rhea" id="RHEA-COMP:10532"/>
        <dbReference type="Rhea" id="RHEA-COMP:11991"/>
        <dbReference type="ChEBI" id="CHEBI:15378"/>
        <dbReference type="ChEBI" id="CHEBI:29965"/>
        <dbReference type="ChEBI" id="CHEBI:57856"/>
        <dbReference type="ChEBI" id="CHEBI:59789"/>
        <dbReference type="ChEBI" id="CHEBI:61897"/>
        <dbReference type="EC" id="2.1.1.319"/>
    </reaction>
</comment>
<evidence type="ECO:0000256" key="11">
    <source>
        <dbReference type="ARBA" id="ARBA00023242"/>
    </source>
</evidence>
<dbReference type="GO" id="GO:0032259">
    <property type="term" value="P:methylation"/>
    <property type="evidence" value="ECO:0007669"/>
    <property type="project" value="UniProtKB-KW"/>
</dbReference>
<dbReference type="Gene3D" id="2.30.29.30">
    <property type="entry name" value="Pleckstrin-homology domain (PH domain)/Phosphotyrosine-binding domain (PTB)"/>
    <property type="match status" value="1"/>
</dbReference>
<dbReference type="Pfam" id="PF11531">
    <property type="entry name" value="CARM1"/>
    <property type="match status" value="1"/>
</dbReference>
<organism evidence="15 16">
    <name type="scientific">Anabas testudineus</name>
    <name type="common">Climbing perch</name>
    <name type="synonym">Anthias testudineus</name>
    <dbReference type="NCBI Taxonomy" id="64144"/>
    <lineage>
        <taxon>Eukaryota</taxon>
        <taxon>Metazoa</taxon>
        <taxon>Chordata</taxon>
        <taxon>Craniata</taxon>
        <taxon>Vertebrata</taxon>
        <taxon>Euteleostomi</taxon>
        <taxon>Actinopterygii</taxon>
        <taxon>Neopterygii</taxon>
        <taxon>Teleostei</taxon>
        <taxon>Neoteleostei</taxon>
        <taxon>Acanthomorphata</taxon>
        <taxon>Anabantaria</taxon>
        <taxon>Anabantiformes</taxon>
        <taxon>Anabantoidei</taxon>
        <taxon>Anabantidae</taxon>
        <taxon>Anabas</taxon>
    </lineage>
</organism>
<dbReference type="FunFam" id="2.70.160.11:FF:000002">
    <property type="entry name" value="Probable histone-arginine methyltransferase CARM1"/>
    <property type="match status" value="1"/>
</dbReference>
<name>A0A3Q1IHH5_ANATE</name>
<dbReference type="OrthoDB" id="7848332at2759"/>
<dbReference type="Pfam" id="PF06325">
    <property type="entry name" value="PrmA"/>
    <property type="match status" value="1"/>
</dbReference>
<reference evidence="15" key="1">
    <citation type="submission" date="2021-04" db="EMBL/GenBank/DDBJ databases">
        <authorList>
            <consortium name="Wellcome Sanger Institute Data Sharing"/>
        </authorList>
    </citation>
    <scope>NUCLEOTIDE SEQUENCE [LARGE SCALE GENOMIC DNA]</scope>
</reference>
<keyword evidence="9" id="KW-0805">Transcription regulation</keyword>
<dbReference type="Ensembl" id="ENSATET00000020021.3">
    <property type="protein sequence ID" value="ENSATEP00000019685.2"/>
    <property type="gene ID" value="ENSATEG00000013711.3"/>
</dbReference>
<keyword evidence="7 13" id="KW-0949">S-adenosyl-L-methionine</keyword>
<evidence type="ECO:0000313" key="16">
    <source>
        <dbReference type="Proteomes" id="UP000265040"/>
    </source>
</evidence>
<dbReference type="PANTHER" id="PTHR11006">
    <property type="entry name" value="PROTEIN ARGININE N-METHYLTRANSFERASE"/>
    <property type="match status" value="1"/>
</dbReference>
<dbReference type="PROSITE" id="PS51678">
    <property type="entry name" value="SAM_MT_PRMT"/>
    <property type="match status" value="1"/>
</dbReference>
<dbReference type="EC" id="2.1.1.319" evidence="3"/>
<evidence type="ECO:0000256" key="5">
    <source>
        <dbReference type="ARBA" id="ARBA00022603"/>
    </source>
</evidence>
<dbReference type="AlphaFoldDB" id="A0A3Q1IHH5"/>
<evidence type="ECO:0000256" key="9">
    <source>
        <dbReference type="ARBA" id="ARBA00023015"/>
    </source>
</evidence>
<keyword evidence="10" id="KW-0804">Transcription</keyword>
<dbReference type="GO" id="GO:0070611">
    <property type="term" value="F:histone H3R2 methyltransferase activity"/>
    <property type="evidence" value="ECO:0007669"/>
    <property type="project" value="TreeGrafter"/>
</dbReference>
<dbReference type="SUPFAM" id="SSF53335">
    <property type="entry name" value="S-adenosyl-L-methionine-dependent methyltransferases"/>
    <property type="match status" value="1"/>
</dbReference>
<dbReference type="CDD" id="cd02440">
    <property type="entry name" value="AdoMet_MTases"/>
    <property type="match status" value="1"/>
</dbReference>
<keyword evidence="5 13" id="KW-0489">Methyltransferase</keyword>
<dbReference type="Pfam" id="PF22528">
    <property type="entry name" value="PRMT_C"/>
    <property type="match status" value="1"/>
</dbReference>
<dbReference type="InterPro" id="IPR029063">
    <property type="entry name" value="SAM-dependent_MTases_sf"/>
</dbReference>
<evidence type="ECO:0000256" key="8">
    <source>
        <dbReference type="ARBA" id="ARBA00022853"/>
    </source>
</evidence>
<evidence type="ECO:0000259" key="14">
    <source>
        <dbReference type="Pfam" id="PF22528"/>
    </source>
</evidence>
<keyword evidence="6 13" id="KW-0808">Transferase</keyword>
<dbReference type="GO" id="GO:0005737">
    <property type="term" value="C:cytoplasm"/>
    <property type="evidence" value="ECO:0007669"/>
    <property type="project" value="UniProtKB-SubCell"/>
</dbReference>
<evidence type="ECO:0000256" key="4">
    <source>
        <dbReference type="ARBA" id="ARBA00022490"/>
    </source>
</evidence>
<dbReference type="GO" id="GO:0035242">
    <property type="term" value="F:protein-arginine omega-N asymmetric methyltransferase activity"/>
    <property type="evidence" value="ECO:0007669"/>
    <property type="project" value="UniProtKB-EC"/>
</dbReference>
<evidence type="ECO:0000256" key="1">
    <source>
        <dbReference type="ARBA" id="ARBA00004123"/>
    </source>
</evidence>
<dbReference type="GeneTree" id="ENSGT00940000164013"/>
<reference evidence="15" key="2">
    <citation type="submission" date="2025-08" db="UniProtKB">
        <authorList>
            <consortium name="Ensembl"/>
        </authorList>
    </citation>
    <scope>IDENTIFICATION</scope>
</reference>
<evidence type="ECO:0000256" key="6">
    <source>
        <dbReference type="ARBA" id="ARBA00022679"/>
    </source>
</evidence>
<comment type="subcellular location">
    <subcellularLocation>
        <location evidence="2">Cytoplasm</location>
    </subcellularLocation>
    <subcellularLocation>
        <location evidence="1">Nucleus</location>
    </subcellularLocation>
</comment>
<feature type="domain" description="Protein arginine N-methyltransferase" evidence="14">
    <location>
        <begin position="194"/>
        <end position="354"/>
    </location>
</feature>
<dbReference type="InterPro" id="IPR011993">
    <property type="entry name" value="PH-like_dom_sf"/>
</dbReference>
<dbReference type="InterPro" id="IPR025799">
    <property type="entry name" value="Arg_MeTrfase"/>
</dbReference>
<evidence type="ECO:0000256" key="7">
    <source>
        <dbReference type="ARBA" id="ARBA00022691"/>
    </source>
</evidence>